<dbReference type="GO" id="GO:0016829">
    <property type="term" value="F:lyase activity"/>
    <property type="evidence" value="ECO:0007669"/>
    <property type="project" value="UniProtKB-KW"/>
</dbReference>
<dbReference type="CDD" id="cd00452">
    <property type="entry name" value="KDPG_aldolase"/>
    <property type="match status" value="1"/>
</dbReference>
<dbReference type="AlphaFoldDB" id="A0A380MST8"/>
<dbReference type="InterPro" id="IPR000887">
    <property type="entry name" value="Aldlse_KDPG_KHG"/>
</dbReference>
<evidence type="ECO:0000256" key="5">
    <source>
        <dbReference type="ARBA" id="ARBA00023277"/>
    </source>
</evidence>
<dbReference type="OrthoDB" id="9805177at2"/>
<comment type="pathway">
    <text evidence="1">Carbohydrate acid metabolism.</text>
</comment>
<comment type="similarity">
    <text evidence="2">Belongs to the KHG/KDPG aldolase family.</text>
</comment>
<proteinExistence type="inferred from homology"/>
<keyword evidence="4" id="KW-0456">Lyase</keyword>
<organism evidence="6 7">
    <name type="scientific">Suttonella ornithocola</name>
    <dbReference type="NCBI Taxonomy" id="279832"/>
    <lineage>
        <taxon>Bacteria</taxon>
        <taxon>Pseudomonadati</taxon>
        <taxon>Pseudomonadota</taxon>
        <taxon>Gammaproteobacteria</taxon>
        <taxon>Cardiobacteriales</taxon>
        <taxon>Cardiobacteriaceae</taxon>
        <taxon>Suttonella</taxon>
    </lineage>
</organism>
<keyword evidence="5" id="KW-0119">Carbohydrate metabolism</keyword>
<evidence type="ECO:0000256" key="3">
    <source>
        <dbReference type="ARBA" id="ARBA00011233"/>
    </source>
</evidence>
<evidence type="ECO:0000313" key="7">
    <source>
        <dbReference type="Proteomes" id="UP000254601"/>
    </source>
</evidence>
<protein>
    <submittedName>
        <fullName evidence="6">KHG/KDPG aldolase</fullName>
    </submittedName>
</protein>
<gene>
    <name evidence="6" type="primary">eda</name>
    <name evidence="6" type="ORF">NCTC13337_01257</name>
</gene>
<comment type="subunit">
    <text evidence="3">Homotrimer.</text>
</comment>
<keyword evidence="7" id="KW-1185">Reference proteome</keyword>
<name>A0A380MST8_9GAMM</name>
<dbReference type="PANTHER" id="PTHR30246">
    <property type="entry name" value="2-KETO-3-DEOXY-6-PHOSPHOGLUCONATE ALDOLASE"/>
    <property type="match status" value="1"/>
</dbReference>
<dbReference type="PANTHER" id="PTHR30246:SF1">
    <property type="entry name" value="2-DEHYDRO-3-DEOXY-6-PHOSPHOGALACTONATE ALDOLASE-RELATED"/>
    <property type="match status" value="1"/>
</dbReference>
<evidence type="ECO:0000256" key="2">
    <source>
        <dbReference type="ARBA" id="ARBA00006906"/>
    </source>
</evidence>
<dbReference type="Gene3D" id="3.20.20.70">
    <property type="entry name" value="Aldolase class I"/>
    <property type="match status" value="1"/>
</dbReference>
<reference evidence="6 7" key="1">
    <citation type="submission" date="2018-06" db="EMBL/GenBank/DDBJ databases">
        <authorList>
            <consortium name="Pathogen Informatics"/>
            <person name="Doyle S."/>
        </authorList>
    </citation>
    <scope>NUCLEOTIDE SEQUENCE [LARGE SCALE GENOMIC DNA]</scope>
    <source>
        <strain evidence="6 7">NCTC13337</strain>
    </source>
</reference>
<dbReference type="Pfam" id="PF01081">
    <property type="entry name" value="Aldolase"/>
    <property type="match status" value="1"/>
</dbReference>
<dbReference type="SUPFAM" id="SSF51569">
    <property type="entry name" value="Aldolase"/>
    <property type="match status" value="1"/>
</dbReference>
<evidence type="ECO:0000256" key="4">
    <source>
        <dbReference type="ARBA" id="ARBA00023239"/>
    </source>
</evidence>
<accession>A0A380MST8</accession>
<evidence type="ECO:0000256" key="1">
    <source>
        <dbReference type="ARBA" id="ARBA00004761"/>
    </source>
</evidence>
<evidence type="ECO:0000313" key="6">
    <source>
        <dbReference type="EMBL" id="SUO95358.1"/>
    </source>
</evidence>
<dbReference type="InterPro" id="IPR013785">
    <property type="entry name" value="Aldolase_TIM"/>
</dbReference>
<dbReference type="EMBL" id="UHIC01000001">
    <property type="protein sequence ID" value="SUO95358.1"/>
    <property type="molecule type" value="Genomic_DNA"/>
</dbReference>
<dbReference type="Proteomes" id="UP000254601">
    <property type="component" value="Unassembled WGS sequence"/>
</dbReference>
<sequence length="70" mass="7684">MNHQFPAVEITFSTAATEQSIALLRKQFPKMTIAAGTVLTSEQAQQAHDTGADFVISPDFNPKVVEYCLQ</sequence>